<evidence type="ECO:0000259" key="3">
    <source>
        <dbReference type="PROSITE" id="PS51471"/>
    </source>
</evidence>
<protein>
    <recommendedName>
        <fullName evidence="3">Fe2OG dioxygenase domain-containing protein</fullName>
    </recommendedName>
</protein>
<dbReference type="SUPFAM" id="SSF51197">
    <property type="entry name" value="Clavaminate synthase-like"/>
    <property type="match status" value="1"/>
</dbReference>
<evidence type="ECO:0000256" key="2">
    <source>
        <dbReference type="RuleBase" id="RU003682"/>
    </source>
</evidence>
<gene>
    <name evidence="4" type="ORF">PEGY_LOCUS5404</name>
</gene>
<dbReference type="GO" id="GO:0044283">
    <property type="term" value="P:small molecule biosynthetic process"/>
    <property type="evidence" value="ECO:0007669"/>
    <property type="project" value="UniProtKB-ARBA"/>
</dbReference>
<dbReference type="Gene3D" id="2.60.120.330">
    <property type="entry name" value="B-lactam Antibiotic, Isopenicillin N Synthase, Chain"/>
    <property type="match status" value="1"/>
</dbReference>
<keyword evidence="2" id="KW-0408">Iron</keyword>
<dbReference type="PROSITE" id="PS51471">
    <property type="entry name" value="FE2OG_OXY"/>
    <property type="match status" value="1"/>
</dbReference>
<evidence type="ECO:0000256" key="1">
    <source>
        <dbReference type="ARBA" id="ARBA00008056"/>
    </source>
</evidence>
<keyword evidence="5" id="KW-1185">Reference proteome</keyword>
<dbReference type="GO" id="GO:0016491">
    <property type="term" value="F:oxidoreductase activity"/>
    <property type="evidence" value="ECO:0007669"/>
    <property type="project" value="UniProtKB-KW"/>
</dbReference>
<dbReference type="EMBL" id="CAJVRC010000863">
    <property type="protein sequence ID" value="CAG8898799.1"/>
    <property type="molecule type" value="Genomic_DNA"/>
</dbReference>
<reference evidence="4" key="1">
    <citation type="submission" date="2021-07" db="EMBL/GenBank/DDBJ databases">
        <authorList>
            <person name="Branca A.L. A."/>
        </authorList>
    </citation>
    <scope>NUCLEOTIDE SEQUENCE</scope>
</reference>
<accession>A0A9W4KA48</accession>
<dbReference type="InterPro" id="IPR026992">
    <property type="entry name" value="DIOX_N"/>
</dbReference>
<dbReference type="AlphaFoldDB" id="A0A9W4KA48"/>
<evidence type="ECO:0000313" key="4">
    <source>
        <dbReference type="EMBL" id="CAG8898799.1"/>
    </source>
</evidence>
<dbReference type="GO" id="GO:0046872">
    <property type="term" value="F:metal ion binding"/>
    <property type="evidence" value="ECO:0007669"/>
    <property type="project" value="UniProtKB-KW"/>
</dbReference>
<comment type="similarity">
    <text evidence="1 2">Belongs to the iron/ascorbate-dependent oxidoreductase family.</text>
</comment>
<keyword evidence="2" id="KW-0479">Metal-binding</keyword>
<feature type="domain" description="Fe2OG dioxygenase" evidence="3">
    <location>
        <begin position="196"/>
        <end position="300"/>
    </location>
</feature>
<dbReference type="Pfam" id="PF14226">
    <property type="entry name" value="DIOX_N"/>
    <property type="match status" value="1"/>
</dbReference>
<dbReference type="PANTHER" id="PTHR47990">
    <property type="entry name" value="2-OXOGLUTARATE (2OG) AND FE(II)-DEPENDENT OXYGENASE SUPERFAMILY PROTEIN-RELATED"/>
    <property type="match status" value="1"/>
</dbReference>
<sequence length="356" mass="40262">MNPNEPPIIDFAPFYANDSTKEDLIHQIQRACEQFGFFQLINHAIPTELQTAVLQHSSELFNLPLETKEKYNQGNTGLPCFNKQQKETRLNPKATGGFNRGYERLRSQNFEERTKGDLKEGFYLGKDLPLDDSYVVQRRFGQGPNKYPSEVPDAKGFRRVMDEYHDAMIELAVAIMQVIARTLGLDEDAFGDFCDHPVSILRLLHYPSQEADTSDIERGIGAHTDFGAITMLLQDDTGGLQVWNNVSSEWVDVTPVPGAYVVNLGNMMMRWTNNRYLSNLHRVINTSGKERFSVPFFFSGNPNYTIRCLPGCEDPEEGARYPPITVHDWMAGRYADTYGTSDGKAIGEMRQEPGDA</sequence>
<dbReference type="InterPro" id="IPR027443">
    <property type="entry name" value="IPNS-like_sf"/>
</dbReference>
<comment type="caution">
    <text evidence="4">The sequence shown here is derived from an EMBL/GenBank/DDBJ whole genome shotgun (WGS) entry which is preliminary data.</text>
</comment>
<dbReference type="Pfam" id="PF03171">
    <property type="entry name" value="2OG-FeII_Oxy"/>
    <property type="match status" value="1"/>
</dbReference>
<dbReference type="InterPro" id="IPR050231">
    <property type="entry name" value="Iron_ascorbate_oxido_reductase"/>
</dbReference>
<keyword evidence="2" id="KW-0560">Oxidoreductase</keyword>
<organism evidence="4 5">
    <name type="scientific">Penicillium egyptiacum</name>
    <dbReference type="NCBI Taxonomy" id="1303716"/>
    <lineage>
        <taxon>Eukaryota</taxon>
        <taxon>Fungi</taxon>
        <taxon>Dikarya</taxon>
        <taxon>Ascomycota</taxon>
        <taxon>Pezizomycotina</taxon>
        <taxon>Eurotiomycetes</taxon>
        <taxon>Eurotiomycetidae</taxon>
        <taxon>Eurotiales</taxon>
        <taxon>Aspergillaceae</taxon>
        <taxon>Penicillium</taxon>
    </lineage>
</organism>
<name>A0A9W4KA48_9EURO</name>
<dbReference type="Proteomes" id="UP001154252">
    <property type="component" value="Unassembled WGS sequence"/>
</dbReference>
<dbReference type="InterPro" id="IPR044861">
    <property type="entry name" value="IPNS-like_FE2OG_OXY"/>
</dbReference>
<evidence type="ECO:0000313" key="5">
    <source>
        <dbReference type="Proteomes" id="UP001154252"/>
    </source>
</evidence>
<dbReference type="OrthoDB" id="288590at2759"/>
<proteinExistence type="inferred from homology"/>
<dbReference type="PRINTS" id="PR00682">
    <property type="entry name" value="IPNSYNTHASE"/>
</dbReference>
<dbReference type="InterPro" id="IPR005123">
    <property type="entry name" value="Oxoglu/Fe-dep_dioxygenase_dom"/>
</dbReference>